<dbReference type="PANTHER" id="PTHR21624">
    <property type="entry name" value="STEROL DESATURASE-RELATED PROTEIN"/>
    <property type="match status" value="1"/>
</dbReference>
<evidence type="ECO:0000256" key="4">
    <source>
        <dbReference type="ARBA" id="ARBA00023002"/>
    </source>
</evidence>
<organism evidence="9 10">
    <name type="scientific">Litorivivens lipolytica</name>
    <dbReference type="NCBI Taxonomy" id="1524264"/>
    <lineage>
        <taxon>Bacteria</taxon>
        <taxon>Pseudomonadati</taxon>
        <taxon>Pseudomonadota</taxon>
        <taxon>Gammaproteobacteria</taxon>
        <taxon>Litorivivens</taxon>
    </lineage>
</organism>
<accession>A0A7W4W4S5</accession>
<evidence type="ECO:0000313" key="10">
    <source>
        <dbReference type="Proteomes" id="UP000537130"/>
    </source>
</evidence>
<feature type="transmembrane region" description="Helical" evidence="7">
    <location>
        <begin position="48"/>
        <end position="65"/>
    </location>
</feature>
<feature type="transmembrane region" description="Helical" evidence="7">
    <location>
        <begin position="72"/>
        <end position="91"/>
    </location>
</feature>
<dbReference type="EMBL" id="JACHWY010000002">
    <property type="protein sequence ID" value="MBB3047466.1"/>
    <property type="molecule type" value="Genomic_DNA"/>
</dbReference>
<keyword evidence="5" id="KW-0443">Lipid metabolism</keyword>
<keyword evidence="4" id="KW-0560">Oxidoreductase</keyword>
<dbReference type="GO" id="GO:0050479">
    <property type="term" value="F:glyceryl-ether monooxygenase activity"/>
    <property type="evidence" value="ECO:0007669"/>
    <property type="project" value="TreeGrafter"/>
</dbReference>
<feature type="transmembrane region" description="Helical" evidence="7">
    <location>
        <begin position="306"/>
        <end position="325"/>
    </location>
</feature>
<name>A0A7W4W4S5_9GAMM</name>
<keyword evidence="3 7" id="KW-1133">Transmembrane helix</keyword>
<keyword evidence="10" id="KW-1185">Reference proteome</keyword>
<dbReference type="InterPro" id="IPR006694">
    <property type="entry name" value="Fatty_acid_hydroxylase"/>
</dbReference>
<protein>
    <submittedName>
        <fullName evidence="9">Sterol desaturase/sphingolipid hydroxylase (Fatty acid hydroxylase superfamily)</fullName>
    </submittedName>
</protein>
<dbReference type="Pfam" id="PF04116">
    <property type="entry name" value="FA_hydroxylase"/>
    <property type="match status" value="1"/>
</dbReference>
<evidence type="ECO:0000256" key="6">
    <source>
        <dbReference type="ARBA" id="ARBA00023136"/>
    </source>
</evidence>
<sequence>MSAFENAVLFAIPGFLLLMLLEFAWSKWNGPDTWHHHADAVSSISSGLTYLVLRTLGFGVLVISYDWVAERIAVSEPIITGFWLYALVFLWKDFTSYWMHRWAHANSFLWAMHLIHHSSEEFNLAVALRQNAFNWFSYGGLMLLPLALLGVPTEVVAVVLPVQFFMQFWYHTQHVGKLGPFEYFLVTPSQHRVHHAINPQYIDKNFGQIFCWDRLFGTFQEELRDEPPAYGITTPVRHYNPVMIELNYMGRLLRDALTTRKWRDKASVFLSRTGWRPEDVKRRWPDEKLDYRDPGQKFQRPQPRWLILWAWVQFAVLLLATAYTLANIGELSVLTKTALLLFVLSGVVANSQQLMLTPSLVAEALRFVMLTAVAVIEGAAFAHWGVWLLPLLALVCGLSVWVGGRVCAPSGQLAADISHGG</sequence>
<dbReference type="PANTHER" id="PTHR21624:SF1">
    <property type="entry name" value="ALKYLGLYCEROL MONOOXYGENASE"/>
    <property type="match status" value="1"/>
</dbReference>
<dbReference type="GO" id="GO:0006643">
    <property type="term" value="P:membrane lipid metabolic process"/>
    <property type="evidence" value="ECO:0007669"/>
    <property type="project" value="TreeGrafter"/>
</dbReference>
<evidence type="ECO:0000256" key="1">
    <source>
        <dbReference type="ARBA" id="ARBA00004127"/>
    </source>
</evidence>
<gene>
    <name evidence="9" type="ORF">FHR99_001732</name>
</gene>
<feature type="transmembrane region" description="Helical" evidence="7">
    <location>
        <begin position="135"/>
        <end position="160"/>
    </location>
</feature>
<evidence type="ECO:0000259" key="8">
    <source>
        <dbReference type="Pfam" id="PF04116"/>
    </source>
</evidence>
<reference evidence="9 10" key="1">
    <citation type="submission" date="2020-08" db="EMBL/GenBank/DDBJ databases">
        <title>Genomic Encyclopedia of Type Strains, Phase III (KMG-III): the genomes of soil and plant-associated and newly described type strains.</title>
        <authorList>
            <person name="Whitman W."/>
        </authorList>
    </citation>
    <scope>NUCLEOTIDE SEQUENCE [LARGE SCALE GENOMIC DNA]</scope>
    <source>
        <strain evidence="9 10">CECT 8654</strain>
    </source>
</reference>
<feature type="transmembrane region" description="Helical" evidence="7">
    <location>
        <begin position="387"/>
        <end position="408"/>
    </location>
</feature>
<feature type="domain" description="Fatty acid hydroxylase" evidence="8">
    <location>
        <begin position="86"/>
        <end position="218"/>
    </location>
</feature>
<dbReference type="GO" id="GO:0016020">
    <property type="term" value="C:membrane"/>
    <property type="evidence" value="ECO:0007669"/>
    <property type="project" value="GOC"/>
</dbReference>
<evidence type="ECO:0000256" key="2">
    <source>
        <dbReference type="ARBA" id="ARBA00022692"/>
    </source>
</evidence>
<dbReference type="GO" id="GO:0012505">
    <property type="term" value="C:endomembrane system"/>
    <property type="evidence" value="ECO:0007669"/>
    <property type="project" value="UniProtKB-SubCell"/>
</dbReference>
<keyword evidence="2 7" id="KW-0812">Transmembrane</keyword>
<dbReference type="RefSeq" id="WP_183410249.1">
    <property type="nucleotide sequence ID" value="NZ_JACHWY010000002.1"/>
</dbReference>
<dbReference type="Proteomes" id="UP000537130">
    <property type="component" value="Unassembled WGS sequence"/>
</dbReference>
<dbReference type="InterPro" id="IPR051689">
    <property type="entry name" value="Sterol_desaturase/TMEM195"/>
</dbReference>
<feature type="transmembrane region" description="Helical" evidence="7">
    <location>
        <begin position="7"/>
        <end position="28"/>
    </location>
</feature>
<evidence type="ECO:0000256" key="5">
    <source>
        <dbReference type="ARBA" id="ARBA00023098"/>
    </source>
</evidence>
<keyword evidence="6 7" id="KW-0472">Membrane</keyword>
<dbReference type="GO" id="GO:0005506">
    <property type="term" value="F:iron ion binding"/>
    <property type="evidence" value="ECO:0007669"/>
    <property type="project" value="InterPro"/>
</dbReference>
<proteinExistence type="predicted"/>
<evidence type="ECO:0000256" key="3">
    <source>
        <dbReference type="ARBA" id="ARBA00022989"/>
    </source>
</evidence>
<evidence type="ECO:0000256" key="7">
    <source>
        <dbReference type="SAM" id="Phobius"/>
    </source>
</evidence>
<dbReference type="AlphaFoldDB" id="A0A7W4W4S5"/>
<evidence type="ECO:0000313" key="9">
    <source>
        <dbReference type="EMBL" id="MBB3047466.1"/>
    </source>
</evidence>
<comment type="subcellular location">
    <subcellularLocation>
        <location evidence="1">Endomembrane system</location>
        <topology evidence="1">Multi-pass membrane protein</topology>
    </subcellularLocation>
</comment>
<comment type="caution">
    <text evidence="9">The sequence shown here is derived from an EMBL/GenBank/DDBJ whole genome shotgun (WGS) entry which is preliminary data.</text>
</comment>
<dbReference type="GO" id="GO:0008610">
    <property type="term" value="P:lipid biosynthetic process"/>
    <property type="evidence" value="ECO:0007669"/>
    <property type="project" value="InterPro"/>
</dbReference>